<dbReference type="Gene3D" id="2.40.50.790">
    <property type="match status" value="2"/>
</dbReference>
<feature type="compositionally biased region" description="Polar residues" evidence="1">
    <location>
        <begin position="794"/>
        <end position="804"/>
    </location>
</feature>
<keyword evidence="4" id="KW-1185">Reference proteome</keyword>
<feature type="domain" description="Tudor" evidence="2">
    <location>
        <begin position="1591"/>
        <end position="1647"/>
    </location>
</feature>
<dbReference type="PANTHER" id="PTHR22948:SF76">
    <property type="entry name" value="FI20010P1-RELATED"/>
    <property type="match status" value="1"/>
</dbReference>
<dbReference type="SMR" id="A0A0M4EWB2"/>
<dbReference type="InterPro" id="IPR035437">
    <property type="entry name" value="SNase_OB-fold_sf"/>
</dbReference>
<feature type="compositionally biased region" description="Basic and acidic residues" evidence="1">
    <location>
        <begin position="865"/>
        <end position="874"/>
    </location>
</feature>
<feature type="compositionally biased region" description="Low complexity" evidence="1">
    <location>
        <begin position="847"/>
        <end position="859"/>
    </location>
</feature>
<dbReference type="Pfam" id="PF00567">
    <property type="entry name" value="TUDOR"/>
    <property type="match status" value="9"/>
</dbReference>
<dbReference type="SMART" id="SM00333">
    <property type="entry name" value="TUDOR"/>
    <property type="match status" value="9"/>
</dbReference>
<organism evidence="3 4">
    <name type="scientific">Drosophila busckii</name>
    <name type="common">Fruit fly</name>
    <dbReference type="NCBI Taxonomy" id="30019"/>
    <lineage>
        <taxon>Eukaryota</taxon>
        <taxon>Metazoa</taxon>
        <taxon>Ecdysozoa</taxon>
        <taxon>Arthropoda</taxon>
        <taxon>Hexapoda</taxon>
        <taxon>Insecta</taxon>
        <taxon>Pterygota</taxon>
        <taxon>Neoptera</taxon>
        <taxon>Endopterygota</taxon>
        <taxon>Diptera</taxon>
        <taxon>Brachycera</taxon>
        <taxon>Muscomorpha</taxon>
        <taxon>Ephydroidea</taxon>
        <taxon>Drosophilidae</taxon>
        <taxon>Drosophila</taxon>
    </lineage>
</organism>
<feature type="domain" description="Tudor" evidence="2">
    <location>
        <begin position="1315"/>
        <end position="1374"/>
    </location>
</feature>
<feature type="domain" description="Tudor" evidence="2">
    <location>
        <begin position="2318"/>
        <end position="2377"/>
    </location>
</feature>
<dbReference type="SUPFAM" id="SSF63748">
    <property type="entry name" value="Tudor/PWWP/MBT"/>
    <property type="match status" value="9"/>
</dbReference>
<sequence length="2445" mass="275927">LYGQANRDAVLLVSKRIETLLPTCFAIDPSWSNERQQALLLTGTFCVYKRIKGAAPGDIEYMRTRVVNAGLDEKQALGGNRTQMRVEIEFLDYGYKRNVNSLDLLFSKQPQLLQNIPILCSQYIVLGIWCDWDESELQVVRQLLLNNVVSIQVDAEQLCGQKFASVRWKDFELYEFLVQQKQIGVPISKDLIMEHCKKLWKDAPQSPLVEYNNNNIQSGAAKTPTDVAREQLAARMSLSARLDVHRTLNVAAPRPLKPAQAEPKPLLATPPMVLPTPLANLTNMMPAPAAVTQVNPQAPAFTPGLPYNSQRANEIAAAATARNVYIPKSSPRPLNTYYNVRLSKPLPAAQPMPKQPTLSYVPPRYALTPTHAPAAAAATTPAFRTSLLNVGSSYDVYVSYVENGPHLFWVQLQSAAEELNAMMREIEHMRPQPLTQLPSVGTACLANFSVDGMCYRALISAVYPHGFRVVYVDYGNSETVAFKDIYQIPAPLLQIKPFAFRFALTGAKELGALDESMKRIFKTSVQYIKFKLIVYAAESVGSMQTCELLLEGNSMLKVLKELLNSRQAYAKAEQLRNDDAVEIRYIDSPSNFYVQKVEHIKQFEQLMDEMFAYYNTNQQVPEHFILGAPCVVKCDREWYRAEIIRAEDATVIVRHVDFGYEQTVKRHLIGNIAKKHLLMPRQAIKCCLKGFENSELSQENITDQFEMLAEESNIRRRTFSVRVFRIEPDGLNVVNLLAKNLNVMKKLYKLSMPFEQYLSLEKGQFNSSVVSDPKLEMGEILNSTTVESEDRMQLQKQQARQKANGNDWDKHSSASATSSKDTHSQRSGGGIKRSQPAARPLDANFDTHSTSSYTSGMSSPRKSNRRQERQRNESPRLQNGKAEKNTRFSNNQSPRKEQQQQAERSSPNQRSQNAPQGYAQKPLRQKSTLDGSNIGSSSKRSSGVESDAPSTAESTSSGKAATAPAAEHYMPLDRSYKQLELKTPRKEAVSLSWWVSPFQFYVVPNALAAKHEQLLQRELKQFYRQKPHQPLQLKVNSSVVVRQRKDNTILRGTVIACNHMLRKYRIYSVDTGCLLTVTSEDVWQLEQRFAEPPCLAQRCSFQNIITNYDHLYIVDRMAQYVPTNAKVDCEFVGKQSNSYIVNIMVNGQALRDTLIKQQFLTEVAPQVLVALLAGQQVRGTFTSIRDMTNFKIQLDGCSNVNFLCSYDDSKFVKSNKDIAKSFKQHYEGKSYALNIKHVCENNIIHLRPVMPLLRVERTHYICNYPILLNSFEATVVYTAKAYRIFVQPSAVQQQMKQLLNEMYEFYKSSGKQLRKVEKDLTCAALSEDGNWYRARVLGKDAKGARIEVLYIDYGNTEQLQREQLKQLEQQFSKPSCFGVEVNLPMARIQQEEKLKTRLAQLLEEQLVTVKPVEVRRSHLIADVHLLQHKESLLDKLKAEKLIAGRDLDYMRKQLDKEKPHVHEYIECVDLTTDDDEQEQQQQEHQQSNKAAAKAKKQEKEKQQPAEQPAPVQPTPPPPPAEVQPEPEPTPAAAAAAASPTPDPYKDMETAVLSHCDNPAHFYVHSMDALPALKRLTENLQIVSPSLPQLKEIVNGAECISMYSMDKSWYRAKIIDAELMVLQFIDFGNTDCVSDAKDIKQSVSNMKPCCLPFALPIAPNGSLEWADAANGIFNDSYEKILHYEYLTEGDWFTRSYVKLYINGVDVAQKLIDDGYARPLQCISPGSSGYVSHLNSIEDFYVQLESDFKALELLDLYLSVADKELQPVEKYEKGAVVAALFDDDESYYRAELLSAQPDADGRYAVRFIDFGNSSSSGKCLALNERLTTLRCLSKRCALQLPENYVCWSQAAQDKFVELSGDLQFTLQLVQPGLKKMRVHLLLDGENILDKLLPLCEQKPVPVVATAAAEEAAKPLRAVVSHMDSPSRIYLQYEHNNAQLDLVSEQLNSEQSQLQLKRKLAQLGELCVAQYAEDKEYYRSRVLELLPTQQAHQYRVLCIDYGHQTLVSELYELPAAVAQLPPLAELHALQFELQTPAAHKALDALFDSCNGEVSVELLNKSAQPPVVRLSTVDSGLDIAQQLQRVLQQELEASAKNSCIISAGSTPKQFYIQMKKHTHQLDLIKQTLKSAQLLPLPAPAVDLMAVCFSPEDDCYYRCCVQKLLAERSYEVLAIDYGHTLVCQQLYQLPESVLNLAPLALRCQLQLPALPDVSEQQLEAAFATLLEQHFGEVYELQSPLNEQDSSSLQLVELSVNYKQLAQELVNLLAGVQPALEVQLHNCIVVQYDDAKSFYVQMEQDVPALEQLTDKLLDAEQQLQPFTALQVGALCVAQFPEDEVYYRAEIVALLDDGKCEVHFIDFGNNAITSQFRQLPQHLAQLPRYSKHCELDAASLAKCNVAALAAFIDTRFSETFQLEILAKQGERQTHVVRLFYQNTNISEQLKLLQQIK</sequence>
<feature type="compositionally biased region" description="Polar residues" evidence="1">
    <location>
        <begin position="887"/>
        <end position="915"/>
    </location>
</feature>
<feature type="domain" description="Tudor" evidence="2">
    <location>
        <begin position="437"/>
        <end position="495"/>
    </location>
</feature>
<dbReference type="Proteomes" id="UP000494163">
    <property type="component" value="Chromosome 2R"/>
</dbReference>
<name>A0A0M4EWB2_DROBS</name>
<feature type="domain" description="Tudor" evidence="2">
    <location>
        <begin position="623"/>
        <end position="679"/>
    </location>
</feature>
<accession>A0A0M4EWB2</accession>
<dbReference type="Gene3D" id="2.30.30.140">
    <property type="match status" value="9"/>
</dbReference>
<dbReference type="FunFam" id="2.30.30.140:FF:000018">
    <property type="entry name" value="Serine/threonine-protein kinase 31"/>
    <property type="match status" value="2"/>
</dbReference>
<feature type="non-terminal residue" evidence="3">
    <location>
        <position position="1"/>
    </location>
</feature>
<gene>
    <name evidence="3" type="ORF">Dbus_chr2Rg1636</name>
</gene>
<feature type="domain" description="Tudor" evidence="2">
    <location>
        <begin position="1032"/>
        <end position="1092"/>
    </location>
</feature>
<feature type="compositionally biased region" description="Polar residues" evidence="1">
    <location>
        <begin position="948"/>
        <end position="959"/>
    </location>
</feature>
<dbReference type="EMBL" id="CP012524">
    <property type="protein sequence ID" value="ALC42057.1"/>
    <property type="molecule type" value="Genomic_DNA"/>
</dbReference>
<dbReference type="InterPro" id="IPR002999">
    <property type="entry name" value="Tudor"/>
</dbReference>
<evidence type="ECO:0000313" key="3">
    <source>
        <dbReference type="EMBL" id="ALC42057.1"/>
    </source>
</evidence>
<feature type="region of interest" description="Disordered" evidence="1">
    <location>
        <begin position="784"/>
        <end position="966"/>
    </location>
</feature>
<dbReference type="Gene3D" id="2.40.50.90">
    <property type="match status" value="3"/>
</dbReference>
<dbReference type="STRING" id="30019.A0A0M4EWB2"/>
<evidence type="ECO:0000259" key="2">
    <source>
        <dbReference type="PROSITE" id="PS50304"/>
    </source>
</evidence>
<dbReference type="FunFam" id="2.30.30.140:FF:000172">
    <property type="entry name" value="Maternal protein tudor"/>
    <property type="match status" value="1"/>
</dbReference>
<protein>
    <submittedName>
        <fullName evidence="3">Tud</fullName>
    </submittedName>
</protein>
<feature type="compositionally biased region" description="Low complexity" evidence="1">
    <location>
        <begin position="931"/>
        <end position="946"/>
    </location>
</feature>
<dbReference type="InterPro" id="IPR050621">
    <property type="entry name" value="Tudor_domain_containing"/>
</dbReference>
<feature type="region of interest" description="Disordered" evidence="1">
    <location>
        <begin position="1473"/>
        <end position="1547"/>
    </location>
</feature>
<evidence type="ECO:0000256" key="1">
    <source>
        <dbReference type="SAM" id="MobiDB-lite"/>
    </source>
</evidence>
<evidence type="ECO:0000313" key="4">
    <source>
        <dbReference type="Proteomes" id="UP000494163"/>
    </source>
</evidence>
<feature type="domain" description="Tudor" evidence="2">
    <location>
        <begin position="1768"/>
        <end position="1829"/>
    </location>
</feature>
<feature type="compositionally biased region" description="Low complexity" evidence="1">
    <location>
        <begin position="1479"/>
        <end position="1491"/>
    </location>
</feature>
<dbReference type="GO" id="GO:0005737">
    <property type="term" value="C:cytoplasm"/>
    <property type="evidence" value="ECO:0007669"/>
    <property type="project" value="UniProtKB-ARBA"/>
</dbReference>
<feature type="compositionally biased region" description="Pro residues" evidence="1">
    <location>
        <begin position="1510"/>
        <end position="1529"/>
    </location>
</feature>
<feature type="domain" description="Tudor" evidence="2">
    <location>
        <begin position="1957"/>
        <end position="2019"/>
    </location>
</feature>
<dbReference type="PROSITE" id="PS50304">
    <property type="entry name" value="TUDOR"/>
    <property type="match status" value="8"/>
</dbReference>
<dbReference type="OMA" id="CSQYIVL"/>
<dbReference type="OrthoDB" id="9989103at2759"/>
<proteinExistence type="predicted"/>
<dbReference type="PANTHER" id="PTHR22948">
    <property type="entry name" value="TUDOR DOMAIN CONTAINING PROTEIN"/>
    <property type="match status" value="1"/>
</dbReference>
<reference evidence="3 4" key="1">
    <citation type="submission" date="2015-08" db="EMBL/GenBank/DDBJ databases">
        <title>Ancestral chromatin configuration constrains chromatin evolution on differentiating sex chromosomes in Drosophila.</title>
        <authorList>
            <person name="Zhou Q."/>
            <person name="Bachtrog D."/>
        </authorList>
    </citation>
    <scope>NUCLEOTIDE SEQUENCE [LARGE SCALE GENOMIC DNA]</scope>
    <source>
        <tissue evidence="3">Whole larvae</tissue>
    </source>
</reference>